<comment type="caution">
    <text evidence="7">The sequence shown here is derived from an EMBL/GenBank/DDBJ whole genome shotgun (WGS) entry which is preliminary data.</text>
</comment>
<feature type="chain" id="PRO_5020941269" description="SpaA-like prealbumin fold domain-containing protein" evidence="5">
    <location>
        <begin position="32"/>
        <end position="1124"/>
    </location>
</feature>
<evidence type="ECO:0000256" key="1">
    <source>
        <dbReference type="ARBA" id="ARBA00007257"/>
    </source>
</evidence>
<evidence type="ECO:0000259" key="6">
    <source>
        <dbReference type="Pfam" id="PF17802"/>
    </source>
</evidence>
<dbReference type="OrthoDB" id="2295014at2"/>
<dbReference type="RefSeq" id="WP_129259667.1">
    <property type="nucleotide sequence ID" value="NZ_SDKC01000002.1"/>
</dbReference>
<accession>A0A4Q1RD60</accession>
<dbReference type="PANTHER" id="PTHR36108:SF13">
    <property type="entry name" value="COLOSSIN-B-RELATED"/>
    <property type="match status" value="1"/>
</dbReference>
<evidence type="ECO:0000256" key="5">
    <source>
        <dbReference type="SAM" id="SignalP"/>
    </source>
</evidence>
<feature type="domain" description="SpaA-like prealbumin fold" evidence="6">
    <location>
        <begin position="654"/>
        <end position="723"/>
    </location>
</feature>
<feature type="compositionally biased region" description="Basic and acidic residues" evidence="4">
    <location>
        <begin position="159"/>
        <end position="178"/>
    </location>
</feature>
<dbReference type="InterPro" id="IPR013783">
    <property type="entry name" value="Ig-like_fold"/>
</dbReference>
<dbReference type="Gene3D" id="2.60.40.10">
    <property type="entry name" value="Immunoglobulins"/>
    <property type="match status" value="3"/>
</dbReference>
<evidence type="ECO:0000256" key="4">
    <source>
        <dbReference type="SAM" id="MobiDB-lite"/>
    </source>
</evidence>
<dbReference type="SUPFAM" id="SSF49478">
    <property type="entry name" value="Cna protein B-type domain"/>
    <property type="match status" value="2"/>
</dbReference>
<organism evidence="7 8">
    <name type="scientific">Blautia faecicola</name>
    <dbReference type="NCBI Taxonomy" id="2509240"/>
    <lineage>
        <taxon>Bacteria</taxon>
        <taxon>Bacillati</taxon>
        <taxon>Bacillota</taxon>
        <taxon>Clostridia</taxon>
        <taxon>Lachnospirales</taxon>
        <taxon>Lachnospiraceae</taxon>
        <taxon>Blautia</taxon>
    </lineage>
</organism>
<comment type="similarity">
    <text evidence="1">Belongs to the serine-aspartate repeat-containing protein (SDr) family.</text>
</comment>
<keyword evidence="2" id="KW-0964">Secreted</keyword>
<evidence type="ECO:0000313" key="7">
    <source>
        <dbReference type="EMBL" id="RXS72550.1"/>
    </source>
</evidence>
<keyword evidence="3 5" id="KW-0732">Signal</keyword>
<feature type="signal peptide" evidence="5">
    <location>
        <begin position="1"/>
        <end position="31"/>
    </location>
</feature>
<dbReference type="PANTHER" id="PTHR36108">
    <property type="entry name" value="COLOSSIN-B-RELATED"/>
    <property type="match status" value="1"/>
</dbReference>
<evidence type="ECO:0000313" key="8">
    <source>
        <dbReference type="Proteomes" id="UP000290106"/>
    </source>
</evidence>
<proteinExistence type="inferred from homology"/>
<dbReference type="AlphaFoldDB" id="A0A4Q1RD60"/>
<feature type="region of interest" description="Disordered" evidence="4">
    <location>
        <begin position="123"/>
        <end position="215"/>
    </location>
</feature>
<dbReference type="InterPro" id="IPR041033">
    <property type="entry name" value="SpaA_PFL_dom_1"/>
</dbReference>
<feature type="domain" description="SpaA-like prealbumin fold" evidence="6">
    <location>
        <begin position="555"/>
        <end position="629"/>
    </location>
</feature>
<reference evidence="7 8" key="1">
    <citation type="submission" date="2019-01" db="EMBL/GenBank/DDBJ databases">
        <title>Blautia sp. nov. KGMB01111 isolated human feces.</title>
        <authorList>
            <person name="Park J.-E."/>
            <person name="Kim J.-S."/>
            <person name="Park S.-H."/>
        </authorList>
    </citation>
    <scope>NUCLEOTIDE SEQUENCE [LARGE SCALE GENOMIC DNA]</scope>
    <source>
        <strain evidence="7 8">KGMB01111</strain>
    </source>
</reference>
<dbReference type="EMBL" id="SDKC01000002">
    <property type="protein sequence ID" value="RXS72550.1"/>
    <property type="molecule type" value="Genomic_DNA"/>
</dbReference>
<keyword evidence="8" id="KW-1185">Reference proteome</keyword>
<name>A0A4Q1RD60_9FIRM</name>
<evidence type="ECO:0000256" key="3">
    <source>
        <dbReference type="ARBA" id="ARBA00022729"/>
    </source>
</evidence>
<dbReference type="Pfam" id="PF17802">
    <property type="entry name" value="SpaA"/>
    <property type="match status" value="2"/>
</dbReference>
<gene>
    <name evidence="7" type="ORF">ETP43_16350</name>
</gene>
<dbReference type="Proteomes" id="UP000290106">
    <property type="component" value="Unassembled WGS sequence"/>
</dbReference>
<sequence>MKKFSNRCISLILSLLMLCTSIPIYTFPVYAKETENAVLKILEVEHGTVTVNREDVTGKSITVAVGDSVTYQVSAESGYTIDYVTISYEDGASKKVPVSKSEYSNTVIVDQPTNIAVSIVADKNSDSKATEDKKDEGTTVEKATPTPEPTPTESPNGSEAKKEATKDTAKEQAVKEDNTENNADVTENEAVKGEQFDDEAFYPEGEEDVPDSDNAEIWGYLDPNTSEISTYSFDDYGPYVIKNERFDDFGGVLRIGLKYVVGDNENVDSRGQWRNVYCLNYSKDCPDGKGSFSYKGGWTNRKVEYAFYWGSVYYGQCCRWSAYSTGNWKLDYFVTQWAIHILNGEVSLATVNNWINNSSNTSGAKSITVDRLTKMVNDANNGNMYGGLFDSEGWIDMTHGATFSLSGNNNPGWYEGSDGYMYSNATYSCSFKTYSATNDGFDFREQITSYDISAPGAEVYKLDKRTYADFQIRIPKSTYASYQTTGKTINVSVTLTIPKRWGCAIYDPPASNYQKVCMLNWFDQEGTFTQNKTLTIEQAGGKIQINKRSANTSVTNGNGEYSLQGAVFDIYSGNTVVDTLTTDANGNATSKTLSYGSYTIKERTASKGYNKAADVTVNHKNSVSSVTINEPPKTGTINLQKKAKTDTYSGFESYTLKGAEYTIYNAAGKSVGTIVTDANGKGSKSGLPLGKYTVKETKAPDGYYISTTVDAANFNSNTLSVDITSIEEPGTFVTEDKVFLEKVDAETLTATAQGAGSLKNAEYTVKYYDVISDHDPSKDAKTPKYTWVFKTDEKGQIKLDDSHLVSGTLLKDSSGHVILPVGTLTIQESKAPVGYNLSSTLYVANTYVINGSTVIKGLPTGENAAKEVPSRGDVQFAKINERNRPMGNIPFKLTSKTTGESHIIYSDADGLIRTAVRDNSNPNVDKNGVWFGEGKASKSKGALLFDTYLVEEQPCEENKGYILDSFEVTISKDGAVVNADTVRNLPELKKIIVTKKIKAADINFANGNPVFTFKCTGTDYEGAKHTYYQMVEITQADVSSAEYVSVSCEFKDLKMGDYVVTEEKASRYKIGKVTAEGGTVSGEKVTFNMTPANDTYTATYVNKKFEWQYFTDKTMKTNSIKVKK</sequence>
<protein>
    <recommendedName>
        <fullName evidence="6">SpaA-like prealbumin fold domain-containing protein</fullName>
    </recommendedName>
</protein>
<feature type="compositionally biased region" description="Basic and acidic residues" evidence="4">
    <location>
        <begin position="123"/>
        <end position="139"/>
    </location>
</feature>
<feature type="compositionally biased region" description="Acidic residues" evidence="4">
    <location>
        <begin position="196"/>
        <end position="214"/>
    </location>
</feature>
<evidence type="ECO:0000256" key="2">
    <source>
        <dbReference type="ARBA" id="ARBA00022525"/>
    </source>
</evidence>